<accession>A0AAP0JF56</accession>
<comment type="caution">
    <text evidence="7">The sequence shown here is derived from an EMBL/GenBank/DDBJ whole genome shotgun (WGS) entry which is preliminary data.</text>
</comment>
<dbReference type="PANTHER" id="PTHR47165">
    <property type="entry name" value="OS03G0429900 PROTEIN"/>
    <property type="match status" value="1"/>
</dbReference>
<evidence type="ECO:0000256" key="3">
    <source>
        <dbReference type="ARBA" id="ARBA00022771"/>
    </source>
</evidence>
<keyword evidence="4" id="KW-0862">Zinc</keyword>
<dbReference type="InterPro" id="IPR013955">
    <property type="entry name" value="Rep_factor-A_C"/>
</dbReference>
<comment type="similarity">
    <text evidence="1">Belongs to the replication factor A protein 1 family.</text>
</comment>
<dbReference type="Pfam" id="PF08646">
    <property type="entry name" value="Rep_fac-A_C"/>
    <property type="match status" value="1"/>
</dbReference>
<dbReference type="Gene3D" id="2.40.50.140">
    <property type="entry name" value="Nucleic acid-binding proteins"/>
    <property type="match status" value="1"/>
</dbReference>
<keyword evidence="5" id="KW-0238">DNA-binding</keyword>
<dbReference type="InterPro" id="IPR047192">
    <property type="entry name" value="Euk_RPA1_DBD_C"/>
</dbReference>
<evidence type="ECO:0000313" key="7">
    <source>
        <dbReference type="EMBL" id="KAK9131835.1"/>
    </source>
</evidence>
<dbReference type="PANTHER" id="PTHR47165:SF4">
    <property type="entry name" value="OS03G0429900 PROTEIN"/>
    <property type="match status" value="1"/>
</dbReference>
<keyword evidence="8" id="KW-1185">Reference proteome</keyword>
<gene>
    <name evidence="7" type="ORF">Scep_011363</name>
</gene>
<dbReference type="Proteomes" id="UP001419268">
    <property type="component" value="Unassembled WGS sequence"/>
</dbReference>
<dbReference type="GO" id="GO:0003677">
    <property type="term" value="F:DNA binding"/>
    <property type="evidence" value="ECO:0007669"/>
    <property type="project" value="UniProtKB-KW"/>
</dbReference>
<reference evidence="7 8" key="1">
    <citation type="submission" date="2024-01" db="EMBL/GenBank/DDBJ databases">
        <title>Genome assemblies of Stephania.</title>
        <authorList>
            <person name="Yang L."/>
        </authorList>
    </citation>
    <scope>NUCLEOTIDE SEQUENCE [LARGE SCALE GENOMIC DNA]</scope>
    <source>
        <strain evidence="7">JXDWG</strain>
        <tissue evidence="7">Leaf</tissue>
    </source>
</reference>
<organism evidence="7 8">
    <name type="scientific">Stephania cephalantha</name>
    <dbReference type="NCBI Taxonomy" id="152367"/>
    <lineage>
        <taxon>Eukaryota</taxon>
        <taxon>Viridiplantae</taxon>
        <taxon>Streptophyta</taxon>
        <taxon>Embryophyta</taxon>
        <taxon>Tracheophyta</taxon>
        <taxon>Spermatophyta</taxon>
        <taxon>Magnoliopsida</taxon>
        <taxon>Ranunculales</taxon>
        <taxon>Menispermaceae</taxon>
        <taxon>Menispermoideae</taxon>
        <taxon>Cissampelideae</taxon>
        <taxon>Stephania</taxon>
    </lineage>
</organism>
<keyword evidence="3" id="KW-0863">Zinc-finger</keyword>
<dbReference type="GO" id="GO:0008270">
    <property type="term" value="F:zinc ion binding"/>
    <property type="evidence" value="ECO:0007669"/>
    <property type="project" value="UniProtKB-KW"/>
</dbReference>
<evidence type="ECO:0000256" key="1">
    <source>
        <dbReference type="ARBA" id="ARBA00005690"/>
    </source>
</evidence>
<evidence type="ECO:0000313" key="8">
    <source>
        <dbReference type="Proteomes" id="UP001419268"/>
    </source>
</evidence>
<evidence type="ECO:0000256" key="5">
    <source>
        <dbReference type="ARBA" id="ARBA00023125"/>
    </source>
</evidence>
<protein>
    <recommendedName>
        <fullName evidence="6">Replication factor A C-terminal domain-containing protein</fullName>
    </recommendedName>
</protein>
<evidence type="ECO:0000256" key="2">
    <source>
        <dbReference type="ARBA" id="ARBA00022723"/>
    </source>
</evidence>
<dbReference type="CDD" id="cd04476">
    <property type="entry name" value="RPA1_DBD_C"/>
    <property type="match status" value="1"/>
</dbReference>
<keyword evidence="2" id="KW-0479">Metal-binding</keyword>
<feature type="domain" description="Replication factor A C-terminal" evidence="6">
    <location>
        <begin position="50"/>
        <end position="172"/>
    </location>
</feature>
<dbReference type="SUPFAM" id="SSF50249">
    <property type="entry name" value="Nucleic acid-binding proteins"/>
    <property type="match status" value="1"/>
</dbReference>
<evidence type="ECO:0000259" key="6">
    <source>
        <dbReference type="Pfam" id="PF08646"/>
    </source>
</evidence>
<sequence length="275" mass="31476">MIERFSRIVDEIQVLPKTPTKQVSLEEQMFVNRLSIQQLLEVDFNNLAIVTVKAKVIDIDNRFGWCYISCNICKSKLARHESNFKCEKDCRKECKFPVMRYKIHLSVSDQSGCTTFVLFNDVAEKLLDTTVNKLVNNSGATTEIAPPLIEKLIGKTFVFSLKLNDKNINEGLENYCVRSIYNPNEHLELQFKARMTSQGLRENQVEPGSCSTSSNGTCKGGLEKGVCQEEIGNIENDLDQNKRKRMHGLITREADNRLIALIYLEFSRLSIYIFF</sequence>
<proteinExistence type="inferred from homology"/>
<dbReference type="EMBL" id="JBBNAG010000005">
    <property type="protein sequence ID" value="KAK9131835.1"/>
    <property type="molecule type" value="Genomic_DNA"/>
</dbReference>
<dbReference type="InterPro" id="IPR012340">
    <property type="entry name" value="NA-bd_OB-fold"/>
</dbReference>
<evidence type="ECO:0000256" key="4">
    <source>
        <dbReference type="ARBA" id="ARBA00022833"/>
    </source>
</evidence>
<dbReference type="AlphaFoldDB" id="A0AAP0JF56"/>
<name>A0AAP0JF56_9MAGN</name>